<dbReference type="Proteomes" id="UP001164693">
    <property type="component" value="Chromosome"/>
</dbReference>
<dbReference type="EMBL" id="CP097463">
    <property type="protein sequence ID" value="WAX56035.1"/>
    <property type="molecule type" value="Genomic_DNA"/>
</dbReference>
<name>A0ABY7JU00_9ACTN</name>
<accession>A0ABY7JU00</accession>
<gene>
    <name evidence="1" type="ORF">M6B22_16030</name>
</gene>
<sequence length="93" mass="10403">MVVQPAGNAHEVELRRLLESVAYCALQWYGATYLVIDRTDDPESADIRAYFGSGRLVDLWELNPLLWDDAHWAAVRVVAAGTAELVLPALHRN</sequence>
<proteinExistence type="predicted"/>
<organism evidence="1 2">
    <name type="scientific">Jatrophihabitans cynanchi</name>
    <dbReference type="NCBI Taxonomy" id="2944128"/>
    <lineage>
        <taxon>Bacteria</taxon>
        <taxon>Bacillati</taxon>
        <taxon>Actinomycetota</taxon>
        <taxon>Actinomycetes</taxon>
        <taxon>Jatrophihabitantales</taxon>
        <taxon>Jatrophihabitantaceae</taxon>
        <taxon>Jatrophihabitans</taxon>
    </lineage>
</organism>
<dbReference type="RefSeq" id="WP_269442561.1">
    <property type="nucleotide sequence ID" value="NZ_CP097463.1"/>
</dbReference>
<protein>
    <submittedName>
        <fullName evidence="1">Uncharacterized protein</fullName>
    </submittedName>
</protein>
<evidence type="ECO:0000313" key="2">
    <source>
        <dbReference type="Proteomes" id="UP001164693"/>
    </source>
</evidence>
<reference evidence="1" key="1">
    <citation type="submission" date="2022-05" db="EMBL/GenBank/DDBJ databases">
        <title>Jatrophihabitans sp. SB3-54 whole genome sequence.</title>
        <authorList>
            <person name="Suh M.K."/>
            <person name="Eom M.K."/>
            <person name="Kim J.S."/>
            <person name="Kim H.S."/>
            <person name="Do H.E."/>
            <person name="Shin Y.K."/>
            <person name="Lee J.-S."/>
        </authorList>
    </citation>
    <scope>NUCLEOTIDE SEQUENCE</scope>
    <source>
        <strain evidence="1">SB3-54</strain>
    </source>
</reference>
<keyword evidence="2" id="KW-1185">Reference proteome</keyword>
<evidence type="ECO:0000313" key="1">
    <source>
        <dbReference type="EMBL" id="WAX56035.1"/>
    </source>
</evidence>